<sequence>MSTPTDWVQFYPNSSHLAPPGRATSSTQSPDAAVGTTSSSPPAGAAAGAAATHGGGAHLTPEGRVAKPIRRRSRASRRTPTTLLNTDTSNFRAMVQQFTGGPSAPFAGGNQHHHGAVPGFAFGQRVNPSTAVMVQPSMYHLQYHHQPQQQPQQPQYQHQNYMFTLNNTSNTNNNTAVASGGGGGAGGGDMFFQRLSSSRAPTMEVSNGYVMDVGSRQAASSSSNENNRSNSYIF</sequence>
<dbReference type="PANTHER" id="PTHR33179:SF29">
    <property type="entry name" value="OS06G0666400 PROTEIN"/>
    <property type="match status" value="1"/>
</dbReference>
<proteinExistence type="predicted"/>
<protein>
    <submittedName>
        <fullName evidence="3">VQ motif-containing protein 22</fullName>
    </submittedName>
</protein>
<evidence type="ECO:0000259" key="2">
    <source>
        <dbReference type="Pfam" id="PF05678"/>
    </source>
</evidence>
<feature type="region of interest" description="Disordered" evidence="1">
    <location>
        <begin position="215"/>
        <end position="234"/>
    </location>
</feature>
<feature type="compositionally biased region" description="Polar residues" evidence="1">
    <location>
        <begin position="1"/>
        <end position="16"/>
    </location>
</feature>
<dbReference type="EMBL" id="QGNW01000065">
    <property type="protein sequence ID" value="RVX03458.1"/>
    <property type="molecule type" value="Genomic_DNA"/>
</dbReference>
<feature type="region of interest" description="Disordered" evidence="1">
    <location>
        <begin position="1"/>
        <end position="83"/>
    </location>
</feature>
<feature type="compositionally biased region" description="Low complexity" evidence="1">
    <location>
        <begin position="35"/>
        <end position="52"/>
    </location>
</feature>
<feature type="compositionally biased region" description="Basic residues" evidence="1">
    <location>
        <begin position="67"/>
        <end position="77"/>
    </location>
</feature>
<name>A0A438J3C5_VITVI</name>
<dbReference type="Pfam" id="PF05678">
    <property type="entry name" value="VQ"/>
    <property type="match status" value="1"/>
</dbReference>
<dbReference type="PANTHER" id="PTHR33179">
    <property type="entry name" value="VQ MOTIF-CONTAINING PROTEIN"/>
    <property type="match status" value="1"/>
</dbReference>
<reference evidence="3 4" key="1">
    <citation type="journal article" date="2018" name="PLoS Genet.">
        <title>Population sequencing reveals clonal diversity and ancestral inbreeding in the grapevine cultivar Chardonnay.</title>
        <authorList>
            <person name="Roach M.J."/>
            <person name="Johnson D.L."/>
            <person name="Bohlmann J."/>
            <person name="van Vuuren H.J."/>
            <person name="Jones S.J."/>
            <person name="Pretorius I.S."/>
            <person name="Schmidt S.A."/>
            <person name="Borneman A.R."/>
        </authorList>
    </citation>
    <scope>NUCLEOTIDE SEQUENCE [LARGE SCALE GENOMIC DNA]</scope>
    <source>
        <strain evidence="4">cv. Chardonnay</strain>
        <tissue evidence="3">Leaf</tissue>
    </source>
</reference>
<accession>A0A438J3C5</accession>
<dbReference type="InterPro" id="IPR008889">
    <property type="entry name" value="VQ"/>
</dbReference>
<gene>
    <name evidence="3" type="primary">VQ22_1</name>
    <name evidence="3" type="ORF">CK203_027862</name>
</gene>
<dbReference type="AlphaFoldDB" id="A0A438J3C5"/>
<organism evidence="3 4">
    <name type="scientific">Vitis vinifera</name>
    <name type="common">Grape</name>
    <dbReference type="NCBI Taxonomy" id="29760"/>
    <lineage>
        <taxon>Eukaryota</taxon>
        <taxon>Viridiplantae</taxon>
        <taxon>Streptophyta</taxon>
        <taxon>Embryophyta</taxon>
        <taxon>Tracheophyta</taxon>
        <taxon>Spermatophyta</taxon>
        <taxon>Magnoliopsida</taxon>
        <taxon>eudicotyledons</taxon>
        <taxon>Gunneridae</taxon>
        <taxon>Pentapetalae</taxon>
        <taxon>rosids</taxon>
        <taxon>Vitales</taxon>
        <taxon>Vitaceae</taxon>
        <taxon>Viteae</taxon>
        <taxon>Vitis</taxon>
    </lineage>
</organism>
<dbReference type="Proteomes" id="UP000288805">
    <property type="component" value="Unassembled WGS sequence"/>
</dbReference>
<dbReference type="InterPro" id="IPR039609">
    <property type="entry name" value="VQ_15/22"/>
</dbReference>
<feature type="domain" description="VQ" evidence="2">
    <location>
        <begin position="79"/>
        <end position="105"/>
    </location>
</feature>
<evidence type="ECO:0000313" key="4">
    <source>
        <dbReference type="Proteomes" id="UP000288805"/>
    </source>
</evidence>
<evidence type="ECO:0000256" key="1">
    <source>
        <dbReference type="SAM" id="MobiDB-lite"/>
    </source>
</evidence>
<comment type="caution">
    <text evidence="3">The sequence shown here is derived from an EMBL/GenBank/DDBJ whole genome shotgun (WGS) entry which is preliminary data.</text>
</comment>
<evidence type="ECO:0000313" key="3">
    <source>
        <dbReference type="EMBL" id="RVX03458.1"/>
    </source>
</evidence>